<feature type="region of interest" description="Disordered" evidence="9">
    <location>
        <begin position="345"/>
        <end position="401"/>
    </location>
</feature>
<dbReference type="PROSITE" id="PS50071">
    <property type="entry name" value="HOMEOBOX_2"/>
    <property type="match status" value="1"/>
</dbReference>
<keyword evidence="5" id="KW-0804">Transcription</keyword>
<feature type="region of interest" description="Disordered" evidence="9">
    <location>
        <begin position="1"/>
        <end position="132"/>
    </location>
</feature>
<reference evidence="11" key="1">
    <citation type="submission" date="2016-03" db="EMBL/GenBank/DDBJ databases">
        <title>Draft genome sequence of Rosellinia necatrix.</title>
        <authorList>
            <person name="Kanematsu S."/>
        </authorList>
    </citation>
    <scope>NUCLEOTIDE SEQUENCE [LARGE SCALE GENOMIC DNA]</scope>
    <source>
        <strain evidence="11">W97</strain>
    </source>
</reference>
<dbReference type="OMA" id="TPPEYVH"/>
<dbReference type="SUPFAM" id="SSF46689">
    <property type="entry name" value="Homeodomain-like"/>
    <property type="match status" value="1"/>
</dbReference>
<dbReference type="CDD" id="cd00086">
    <property type="entry name" value="homeodomain"/>
    <property type="match status" value="1"/>
</dbReference>
<evidence type="ECO:0000256" key="2">
    <source>
        <dbReference type="ARBA" id="ARBA00023015"/>
    </source>
</evidence>
<keyword evidence="6 8" id="KW-0539">Nucleus</keyword>
<evidence type="ECO:0000313" key="11">
    <source>
        <dbReference type="EMBL" id="GAP89657.2"/>
    </source>
</evidence>
<dbReference type="AlphaFoldDB" id="A0A1W2TMT4"/>
<comment type="subcellular location">
    <subcellularLocation>
        <location evidence="1 8">Nucleus</location>
    </subcellularLocation>
</comment>
<comment type="similarity">
    <text evidence="7">Belongs to the TALE/TGIF homeobox family.</text>
</comment>
<sequence>MPPYDRYSGPGRESSSVYPRAGQTAGARHERESTILPPIRQAIPELQLDVQRDGLARTPPLAISPTGGQFSEANTPPEYVVSPSQYKRRRLSYEEERRSDWASQVPRPYATPRQVGSRPQSPAPRGWGDSDRSSSYINNVAFPSIISPVSANIPERAEPRPTLPSLPLLNFERGVGETLRMQGQTGDEYTPEEPRRLSLVTSTSHGPSNGGHGYQPVSFTYNYHHPTRAQSLSVGSAHMDRTTPFSPGAYTPRYQENFMRVGDFGLGTSRDGKQRKRRGNLPKETTDKLRGWFVNHLHHPYPTEDEKQELMRQTGLQMNQISNWFINARRRQLPTMISNARAEADAMNSRAVDGKAIPSSERIDYEQDSKLHSDSEGSNYESIETGSAKRHRPNDLKRESI</sequence>
<dbReference type="Pfam" id="PF05920">
    <property type="entry name" value="Homeobox_KN"/>
    <property type="match status" value="1"/>
</dbReference>
<dbReference type="STRING" id="77044.A0A1W2TMT4"/>
<feature type="region of interest" description="Disordered" evidence="9">
    <location>
        <begin position="265"/>
        <end position="287"/>
    </location>
</feature>
<dbReference type="InterPro" id="IPR001356">
    <property type="entry name" value="HD"/>
</dbReference>
<dbReference type="GO" id="GO:0006355">
    <property type="term" value="P:regulation of DNA-templated transcription"/>
    <property type="evidence" value="ECO:0007669"/>
    <property type="project" value="InterPro"/>
</dbReference>
<feature type="domain" description="Homeobox" evidence="10">
    <location>
        <begin position="272"/>
        <end position="335"/>
    </location>
</feature>
<dbReference type="SMART" id="SM00389">
    <property type="entry name" value="HOX"/>
    <property type="match status" value="1"/>
</dbReference>
<evidence type="ECO:0000256" key="8">
    <source>
        <dbReference type="PROSITE-ProRule" id="PRU00108"/>
    </source>
</evidence>
<evidence type="ECO:0000256" key="3">
    <source>
        <dbReference type="ARBA" id="ARBA00023125"/>
    </source>
</evidence>
<evidence type="ECO:0000256" key="7">
    <source>
        <dbReference type="ARBA" id="ARBA00038021"/>
    </source>
</evidence>
<accession>A0A1W2TMT4</accession>
<feature type="DNA-binding region" description="Homeobox" evidence="8">
    <location>
        <begin position="274"/>
        <end position="336"/>
    </location>
</feature>
<dbReference type="OrthoDB" id="10056939at2759"/>
<evidence type="ECO:0000256" key="4">
    <source>
        <dbReference type="ARBA" id="ARBA00023155"/>
    </source>
</evidence>
<keyword evidence="3 8" id="KW-0238">DNA-binding</keyword>
<gene>
    <name evidence="11" type="ORF">SAMD00023353_3500680</name>
</gene>
<protein>
    <submittedName>
        <fullName evidence="11">Putative homeobox domain-containing protein</fullName>
    </submittedName>
</protein>
<dbReference type="GO" id="GO:0005634">
    <property type="term" value="C:nucleus"/>
    <property type="evidence" value="ECO:0007669"/>
    <property type="project" value="UniProtKB-SubCell"/>
</dbReference>
<dbReference type="EMBL" id="DF977480">
    <property type="protein sequence ID" value="GAP89657.2"/>
    <property type="molecule type" value="Genomic_DNA"/>
</dbReference>
<evidence type="ECO:0000313" key="12">
    <source>
        <dbReference type="Proteomes" id="UP000054516"/>
    </source>
</evidence>
<dbReference type="InterPro" id="IPR009057">
    <property type="entry name" value="Homeodomain-like_sf"/>
</dbReference>
<keyword evidence="4 8" id="KW-0371">Homeobox</keyword>
<evidence type="ECO:0000256" key="1">
    <source>
        <dbReference type="ARBA" id="ARBA00004123"/>
    </source>
</evidence>
<dbReference type="Gene3D" id="1.10.10.60">
    <property type="entry name" value="Homeodomain-like"/>
    <property type="match status" value="1"/>
</dbReference>
<name>A0A1W2TMT4_ROSNE</name>
<dbReference type="Proteomes" id="UP000054516">
    <property type="component" value="Unassembled WGS sequence"/>
</dbReference>
<evidence type="ECO:0000256" key="9">
    <source>
        <dbReference type="SAM" id="MobiDB-lite"/>
    </source>
</evidence>
<evidence type="ECO:0000256" key="5">
    <source>
        <dbReference type="ARBA" id="ARBA00023163"/>
    </source>
</evidence>
<organism evidence="11">
    <name type="scientific">Rosellinia necatrix</name>
    <name type="common">White root-rot fungus</name>
    <dbReference type="NCBI Taxonomy" id="77044"/>
    <lineage>
        <taxon>Eukaryota</taxon>
        <taxon>Fungi</taxon>
        <taxon>Dikarya</taxon>
        <taxon>Ascomycota</taxon>
        <taxon>Pezizomycotina</taxon>
        <taxon>Sordariomycetes</taxon>
        <taxon>Xylariomycetidae</taxon>
        <taxon>Xylariales</taxon>
        <taxon>Xylariaceae</taxon>
        <taxon>Rosellinia</taxon>
    </lineage>
</organism>
<dbReference type="GO" id="GO:0003677">
    <property type="term" value="F:DNA binding"/>
    <property type="evidence" value="ECO:0007669"/>
    <property type="project" value="UniProtKB-UniRule"/>
</dbReference>
<keyword evidence="12" id="KW-1185">Reference proteome</keyword>
<evidence type="ECO:0000259" key="10">
    <source>
        <dbReference type="PROSITE" id="PS50071"/>
    </source>
</evidence>
<dbReference type="InterPro" id="IPR008422">
    <property type="entry name" value="KN_HD"/>
</dbReference>
<dbReference type="FunFam" id="1.10.10.60:FF:000059">
    <property type="entry name" value="TGFB-induced factor homeobox 1"/>
    <property type="match status" value="1"/>
</dbReference>
<evidence type="ECO:0000256" key="6">
    <source>
        <dbReference type="ARBA" id="ARBA00023242"/>
    </source>
</evidence>
<proteinExistence type="inferred from homology"/>
<dbReference type="InterPro" id="IPR050224">
    <property type="entry name" value="TALE_homeobox"/>
</dbReference>
<keyword evidence="2" id="KW-0805">Transcription regulation</keyword>
<feature type="compositionally biased region" description="Polar residues" evidence="9">
    <location>
        <begin position="376"/>
        <end position="385"/>
    </location>
</feature>
<feature type="compositionally biased region" description="Basic and acidic residues" evidence="9">
    <location>
        <begin position="361"/>
        <end position="375"/>
    </location>
</feature>
<dbReference type="PANTHER" id="PTHR11850">
    <property type="entry name" value="HOMEOBOX PROTEIN TRANSCRIPTION FACTORS"/>
    <property type="match status" value="1"/>
</dbReference>
<feature type="compositionally biased region" description="Basic and acidic residues" evidence="9">
    <location>
        <begin position="91"/>
        <end position="100"/>
    </location>
</feature>